<dbReference type="AlphaFoldDB" id="A0A9D2RQX3"/>
<feature type="domain" description="ABC transporter" evidence="9">
    <location>
        <begin position="251"/>
        <end position="496"/>
    </location>
</feature>
<gene>
    <name evidence="10" type="ORF">H9787_04110</name>
</gene>
<keyword evidence="7" id="KW-1278">Translocase</keyword>
<keyword evidence="6 10" id="KW-0067">ATP-binding</keyword>
<name>A0A9D2RQX3_9FIRM</name>
<proteinExistence type="predicted"/>
<dbReference type="Gene3D" id="3.40.50.300">
    <property type="entry name" value="P-loop containing nucleotide triphosphate hydrolases"/>
    <property type="match status" value="2"/>
</dbReference>
<evidence type="ECO:0000256" key="5">
    <source>
        <dbReference type="ARBA" id="ARBA00022741"/>
    </source>
</evidence>
<evidence type="ECO:0000256" key="1">
    <source>
        <dbReference type="ARBA" id="ARBA00004202"/>
    </source>
</evidence>
<accession>A0A9D2RQX3</accession>
<dbReference type="CDD" id="cd03215">
    <property type="entry name" value="ABC_Carb_Monos_II"/>
    <property type="match status" value="1"/>
</dbReference>
<dbReference type="EMBL" id="DWZJ01000031">
    <property type="protein sequence ID" value="HJB12874.1"/>
    <property type="molecule type" value="Genomic_DNA"/>
</dbReference>
<evidence type="ECO:0000259" key="9">
    <source>
        <dbReference type="PROSITE" id="PS50893"/>
    </source>
</evidence>
<keyword evidence="8" id="KW-0472">Membrane</keyword>
<dbReference type="GO" id="GO:0005886">
    <property type="term" value="C:plasma membrane"/>
    <property type="evidence" value="ECO:0007669"/>
    <property type="project" value="UniProtKB-SubCell"/>
</dbReference>
<keyword evidence="5" id="KW-0547">Nucleotide-binding</keyword>
<dbReference type="PANTHER" id="PTHR43790">
    <property type="entry name" value="CARBOHYDRATE TRANSPORT ATP-BINDING PROTEIN MG119-RELATED"/>
    <property type="match status" value="1"/>
</dbReference>
<keyword evidence="3" id="KW-1003">Cell membrane</keyword>
<reference evidence="10" key="1">
    <citation type="journal article" date="2021" name="PeerJ">
        <title>Extensive microbial diversity within the chicken gut microbiome revealed by metagenomics and culture.</title>
        <authorList>
            <person name="Gilroy R."/>
            <person name="Ravi A."/>
            <person name="Getino M."/>
            <person name="Pursley I."/>
            <person name="Horton D.L."/>
            <person name="Alikhan N.F."/>
            <person name="Baker D."/>
            <person name="Gharbi K."/>
            <person name="Hall N."/>
            <person name="Watson M."/>
            <person name="Adriaenssens E.M."/>
            <person name="Foster-Nyarko E."/>
            <person name="Jarju S."/>
            <person name="Secka A."/>
            <person name="Antonio M."/>
            <person name="Oren A."/>
            <person name="Chaudhuri R.R."/>
            <person name="La Ragione R."/>
            <person name="Hildebrand F."/>
            <person name="Pallen M.J."/>
        </authorList>
    </citation>
    <scope>NUCLEOTIDE SEQUENCE</scope>
    <source>
        <strain evidence="10">ChiBcec18-1249</strain>
    </source>
</reference>
<dbReference type="GO" id="GO:0016887">
    <property type="term" value="F:ATP hydrolysis activity"/>
    <property type="evidence" value="ECO:0007669"/>
    <property type="project" value="InterPro"/>
</dbReference>
<sequence>MEYILEMKDISKTFPGVKALDHVQLQVRPGEVHALMGENGAGKSTLMKILMGIYSKDPGGEILFDGKPYTATSPKEAMDMGVAMIHQELNPILDMTVYENIFVGRELRRNGLVDKKAEIEQAQQLIEECGLHVSPKETLRNLTVAQCQLIEIIKAISVNAKVIIMDEPTAAITDREVELLFGHIRRLKEKGVAIIYISHRMAEIFSICDRVSVYRDGQYIGTGTTKELDEGQLIKMMVGREITDVYPKLEADIGEVVFEAKNIVRADNKVKGVSLSVRRGEILGIGGLVGAGRSELVEGIFGMHALSQGEILVHGKPVKVSSPEDIIKEGVALITEDRKVTGLNLSGTVNDNIAMVAIKKLLTHGLYNKGKARRASEEYIEKLNIKTPSVDQIVGNLSGGNQQKIVIAKWLLNDPDIIILDEPTRGIDVGAKRDIYLLLGNLVRQGKAVIMISSEIPELMGICDRIMVMCEGNYSGEVSREEFSQERIMTLASAIKV</sequence>
<dbReference type="CDD" id="cd03216">
    <property type="entry name" value="ABC_Carb_Monos_I"/>
    <property type="match status" value="1"/>
</dbReference>
<evidence type="ECO:0000256" key="8">
    <source>
        <dbReference type="ARBA" id="ARBA00023136"/>
    </source>
</evidence>
<dbReference type="InterPro" id="IPR027417">
    <property type="entry name" value="P-loop_NTPase"/>
</dbReference>
<dbReference type="GO" id="GO:0005524">
    <property type="term" value="F:ATP binding"/>
    <property type="evidence" value="ECO:0007669"/>
    <property type="project" value="UniProtKB-KW"/>
</dbReference>
<dbReference type="Proteomes" id="UP000823824">
    <property type="component" value="Unassembled WGS sequence"/>
</dbReference>
<dbReference type="InterPro" id="IPR003593">
    <property type="entry name" value="AAA+_ATPase"/>
</dbReference>
<keyword evidence="4" id="KW-0677">Repeat</keyword>
<dbReference type="FunFam" id="3.40.50.300:FF:000127">
    <property type="entry name" value="Ribose import ATP-binding protein RbsA"/>
    <property type="match status" value="1"/>
</dbReference>
<evidence type="ECO:0000256" key="7">
    <source>
        <dbReference type="ARBA" id="ARBA00022967"/>
    </source>
</evidence>
<dbReference type="SMART" id="SM00382">
    <property type="entry name" value="AAA"/>
    <property type="match status" value="2"/>
</dbReference>
<protein>
    <submittedName>
        <fullName evidence="10">Sugar ABC transporter ATP-binding protein</fullName>
    </submittedName>
</protein>
<dbReference type="InterPro" id="IPR050107">
    <property type="entry name" value="ABC_carbohydrate_import_ATPase"/>
</dbReference>
<dbReference type="InterPro" id="IPR003439">
    <property type="entry name" value="ABC_transporter-like_ATP-bd"/>
</dbReference>
<keyword evidence="2" id="KW-0813">Transport</keyword>
<comment type="subcellular location">
    <subcellularLocation>
        <location evidence="1">Cell membrane</location>
        <topology evidence="1">Peripheral membrane protein</topology>
    </subcellularLocation>
</comment>
<dbReference type="SUPFAM" id="SSF52540">
    <property type="entry name" value="P-loop containing nucleoside triphosphate hydrolases"/>
    <property type="match status" value="2"/>
</dbReference>
<dbReference type="InterPro" id="IPR017871">
    <property type="entry name" value="ABC_transporter-like_CS"/>
</dbReference>
<comment type="caution">
    <text evidence="10">The sequence shown here is derived from an EMBL/GenBank/DDBJ whole genome shotgun (WGS) entry which is preliminary data.</text>
</comment>
<reference evidence="10" key="2">
    <citation type="submission" date="2021-04" db="EMBL/GenBank/DDBJ databases">
        <authorList>
            <person name="Gilroy R."/>
        </authorList>
    </citation>
    <scope>NUCLEOTIDE SEQUENCE</scope>
    <source>
        <strain evidence="10">ChiBcec18-1249</strain>
    </source>
</reference>
<evidence type="ECO:0000313" key="10">
    <source>
        <dbReference type="EMBL" id="HJB12874.1"/>
    </source>
</evidence>
<dbReference type="PROSITE" id="PS00211">
    <property type="entry name" value="ABC_TRANSPORTER_1"/>
    <property type="match status" value="1"/>
</dbReference>
<evidence type="ECO:0000256" key="2">
    <source>
        <dbReference type="ARBA" id="ARBA00022448"/>
    </source>
</evidence>
<evidence type="ECO:0000256" key="3">
    <source>
        <dbReference type="ARBA" id="ARBA00022475"/>
    </source>
</evidence>
<evidence type="ECO:0000256" key="4">
    <source>
        <dbReference type="ARBA" id="ARBA00022737"/>
    </source>
</evidence>
<dbReference type="PROSITE" id="PS50893">
    <property type="entry name" value="ABC_TRANSPORTER_2"/>
    <property type="match status" value="2"/>
</dbReference>
<dbReference type="Pfam" id="PF00005">
    <property type="entry name" value="ABC_tran"/>
    <property type="match status" value="2"/>
</dbReference>
<organism evidence="10 11">
    <name type="scientific">Candidatus Oscillibacter excrementigallinarum</name>
    <dbReference type="NCBI Taxonomy" id="2838716"/>
    <lineage>
        <taxon>Bacteria</taxon>
        <taxon>Bacillati</taxon>
        <taxon>Bacillota</taxon>
        <taxon>Clostridia</taxon>
        <taxon>Eubacteriales</taxon>
        <taxon>Oscillospiraceae</taxon>
        <taxon>Oscillibacter</taxon>
    </lineage>
</organism>
<evidence type="ECO:0000256" key="6">
    <source>
        <dbReference type="ARBA" id="ARBA00022840"/>
    </source>
</evidence>
<evidence type="ECO:0000313" key="11">
    <source>
        <dbReference type="Proteomes" id="UP000823824"/>
    </source>
</evidence>
<feature type="domain" description="ABC transporter" evidence="9">
    <location>
        <begin position="5"/>
        <end position="241"/>
    </location>
</feature>
<dbReference type="PANTHER" id="PTHR43790:SF9">
    <property type="entry name" value="GALACTOFURANOSE TRANSPORTER ATP-BINDING PROTEIN YTFR"/>
    <property type="match status" value="1"/>
</dbReference>